<evidence type="ECO:0000259" key="10">
    <source>
        <dbReference type="Pfam" id="PF07715"/>
    </source>
</evidence>
<dbReference type="PROSITE" id="PS00018">
    <property type="entry name" value="EF_HAND_1"/>
    <property type="match status" value="1"/>
</dbReference>
<comment type="similarity">
    <text evidence="8">Belongs to the TonB-dependent receptor family.</text>
</comment>
<dbReference type="InterPro" id="IPR023997">
    <property type="entry name" value="TonB-dep_OMP_SusC/RagA_CS"/>
</dbReference>
<name>A0ABZ0W6L5_9BACT</name>
<keyword evidence="2 8" id="KW-0813">Transport</keyword>
<evidence type="ECO:0000256" key="8">
    <source>
        <dbReference type="PROSITE-ProRule" id="PRU01360"/>
    </source>
</evidence>
<evidence type="ECO:0000256" key="4">
    <source>
        <dbReference type="ARBA" id="ARBA00022692"/>
    </source>
</evidence>
<keyword evidence="7 8" id="KW-0998">Cell outer membrane</keyword>
<reference evidence="11 12" key="1">
    <citation type="submission" date="2023-12" db="EMBL/GenBank/DDBJ databases">
        <title>Genome sequencing and assembly of bacterial species from a model synthetic community.</title>
        <authorList>
            <person name="Hogle S.L."/>
        </authorList>
    </citation>
    <scope>NUCLEOTIDE SEQUENCE [LARGE SCALE GENOMIC DNA]</scope>
    <source>
        <strain evidence="11 12">HAMBI_3031</strain>
    </source>
</reference>
<keyword evidence="5 9" id="KW-0732">Signal</keyword>
<evidence type="ECO:0000256" key="9">
    <source>
        <dbReference type="SAM" id="SignalP"/>
    </source>
</evidence>
<sequence>MKRKTCIMRGNSLCPRGSIILILLILCSFSSNAQTVKGWVTSKGQPVIGASVKIKGAATTAATDSSGGFSIEATAESVLEISHVSYLKKEVPVNGQTNITIDLEPLAANLDEVVVVGYGTQKKVTLTGAVADVKGSELAKTPTLNLTNSLAGRLPGITALNGSGEPGYDGSTIRIRGTNSIGNSSALVVIDGVPDREGGMERLNPNDIESMSVLKDASAAIYGSRAANGVILITTKRGKSGKPNLSYTFNQGWAQPTVIPKLTDAVEYGILRNELAVYENSLPPDQWKAAYDALINTGTYTRPDNNAVINSPTGFFPEDMQKYRDGSDPWGHPNTNWFDATFKKWSPQSRHYVQLSGGSENVKYLGSLGYQNQDAYYKNSATGYKQYDLRLNLDAKINKYMNLQLGIVGREEYRFFPTETAGDIFRMLMRGKPNEPAVWPNGLPGRDIEYGQNPVVIATNQTGYDRDKRDYIQSTGKLEILIPGVKGLKLTGTAAVDKYFKNQKRFETPWYLYSWDKSSYESDGVTPQLTKELRSPFTDPRLNQWTENTLNINLSGLLNYDRTFGDHTLNFLAGVQRETEDYEGFNAFRRYFLSNSIDVMSAGGDLEKNNGGGSYRRARLSYFGRVGYNYQQKYLFEFLWRYDGSYIFPPNKRFGFFPGVTAGWRISEEKFFKEHVPFIDNLKIRGSWGQMGAEPYFGGNLAEYQFISSYPFINYVLNDAVVQALYETRVANQNFTWEIGNNTNIGLDAAFLNNRLAIELDYFYNLRERALIAETGLVPQSSGIANMLPPTNKGKMSNRGGEFKVSWSDNIGDISYNLSINGGYAKNKVLYSSEPAGVPEWQRTTGKPYGTSGYTIVAYLYDGVFENQAAVEANTIDYSALTNNLRPGDMRLKDYNGDNKITADDMVALDKTRDPLFTGGFNGGLRYRNLDFSFMFQGAAGGMLFFGTESGDIGNYLQYSFDHRWTVDNQSSVDPRIASRGNTYYTGGGAARNTYFLRSSNYLRLKNLELGYSVNMPERIRDVISNIRIFANGQNIATWDKMKLWDPEATSTNGQYYPQSRIFNIGATVTF</sequence>
<dbReference type="PANTHER" id="PTHR30069:SF29">
    <property type="entry name" value="HEMOGLOBIN AND HEMOGLOBIN-HAPTOGLOBIN-BINDING PROTEIN 1-RELATED"/>
    <property type="match status" value="1"/>
</dbReference>
<evidence type="ECO:0000256" key="2">
    <source>
        <dbReference type="ARBA" id="ARBA00022448"/>
    </source>
</evidence>
<comment type="subcellular location">
    <subcellularLocation>
        <location evidence="1 8">Cell outer membrane</location>
        <topology evidence="1 8">Multi-pass membrane protein</topology>
    </subcellularLocation>
</comment>
<dbReference type="InterPro" id="IPR018247">
    <property type="entry name" value="EF_Hand_1_Ca_BS"/>
</dbReference>
<evidence type="ECO:0000256" key="1">
    <source>
        <dbReference type="ARBA" id="ARBA00004571"/>
    </source>
</evidence>
<keyword evidence="11" id="KW-0675">Receptor</keyword>
<dbReference type="InterPro" id="IPR036942">
    <property type="entry name" value="Beta-barrel_TonB_sf"/>
</dbReference>
<evidence type="ECO:0000256" key="3">
    <source>
        <dbReference type="ARBA" id="ARBA00022452"/>
    </source>
</evidence>
<dbReference type="SUPFAM" id="SSF56935">
    <property type="entry name" value="Porins"/>
    <property type="match status" value="1"/>
</dbReference>
<dbReference type="InterPro" id="IPR023996">
    <property type="entry name" value="TonB-dep_OMP_SusC/RagA"/>
</dbReference>
<dbReference type="RefSeq" id="WP_114791560.1">
    <property type="nucleotide sequence ID" value="NZ_CP139960.1"/>
</dbReference>
<dbReference type="EMBL" id="CP139960">
    <property type="protein sequence ID" value="WQD37660.1"/>
    <property type="molecule type" value="Genomic_DNA"/>
</dbReference>
<dbReference type="InterPro" id="IPR012910">
    <property type="entry name" value="Plug_dom"/>
</dbReference>
<accession>A0ABZ0W6L5</accession>
<evidence type="ECO:0000256" key="7">
    <source>
        <dbReference type="ARBA" id="ARBA00023237"/>
    </source>
</evidence>
<dbReference type="Pfam" id="PF07715">
    <property type="entry name" value="Plug"/>
    <property type="match status" value="1"/>
</dbReference>
<dbReference type="Gene3D" id="2.170.130.10">
    <property type="entry name" value="TonB-dependent receptor, plug domain"/>
    <property type="match status" value="1"/>
</dbReference>
<gene>
    <name evidence="11" type="ORF">U0035_18475</name>
</gene>
<dbReference type="SUPFAM" id="SSF49464">
    <property type="entry name" value="Carboxypeptidase regulatory domain-like"/>
    <property type="match status" value="1"/>
</dbReference>
<dbReference type="InterPro" id="IPR037066">
    <property type="entry name" value="Plug_dom_sf"/>
</dbReference>
<dbReference type="NCBIfam" id="TIGR04057">
    <property type="entry name" value="SusC_RagA_signa"/>
    <property type="match status" value="1"/>
</dbReference>
<dbReference type="Gene3D" id="2.60.40.1120">
    <property type="entry name" value="Carboxypeptidase-like, regulatory domain"/>
    <property type="match status" value="1"/>
</dbReference>
<keyword evidence="6 8" id="KW-0472">Membrane</keyword>
<proteinExistence type="inferred from homology"/>
<evidence type="ECO:0000313" key="12">
    <source>
        <dbReference type="Proteomes" id="UP001325680"/>
    </source>
</evidence>
<dbReference type="InterPro" id="IPR039426">
    <property type="entry name" value="TonB-dep_rcpt-like"/>
</dbReference>
<organism evidence="11 12">
    <name type="scientific">Niabella yanshanensis</name>
    <dbReference type="NCBI Taxonomy" id="577386"/>
    <lineage>
        <taxon>Bacteria</taxon>
        <taxon>Pseudomonadati</taxon>
        <taxon>Bacteroidota</taxon>
        <taxon>Chitinophagia</taxon>
        <taxon>Chitinophagales</taxon>
        <taxon>Chitinophagaceae</taxon>
        <taxon>Niabella</taxon>
    </lineage>
</organism>
<feature type="chain" id="PRO_5045269791" evidence="9">
    <location>
        <begin position="34"/>
        <end position="1071"/>
    </location>
</feature>
<dbReference type="Pfam" id="PF13715">
    <property type="entry name" value="CarbopepD_reg_2"/>
    <property type="match status" value="1"/>
</dbReference>
<dbReference type="NCBIfam" id="TIGR04056">
    <property type="entry name" value="OMP_RagA_SusC"/>
    <property type="match status" value="1"/>
</dbReference>
<evidence type="ECO:0000256" key="5">
    <source>
        <dbReference type="ARBA" id="ARBA00022729"/>
    </source>
</evidence>
<evidence type="ECO:0000256" key="6">
    <source>
        <dbReference type="ARBA" id="ARBA00023136"/>
    </source>
</evidence>
<dbReference type="Proteomes" id="UP001325680">
    <property type="component" value="Chromosome"/>
</dbReference>
<dbReference type="InterPro" id="IPR008969">
    <property type="entry name" value="CarboxyPept-like_regulatory"/>
</dbReference>
<dbReference type="PROSITE" id="PS52016">
    <property type="entry name" value="TONB_DEPENDENT_REC_3"/>
    <property type="match status" value="1"/>
</dbReference>
<keyword evidence="12" id="KW-1185">Reference proteome</keyword>
<feature type="signal peptide" evidence="9">
    <location>
        <begin position="1"/>
        <end position="33"/>
    </location>
</feature>
<feature type="domain" description="TonB-dependent receptor plug" evidence="10">
    <location>
        <begin position="124"/>
        <end position="230"/>
    </location>
</feature>
<evidence type="ECO:0000313" key="11">
    <source>
        <dbReference type="EMBL" id="WQD37660.1"/>
    </source>
</evidence>
<protein>
    <submittedName>
        <fullName evidence="11">TonB-dependent receptor</fullName>
    </submittedName>
</protein>
<keyword evidence="4 8" id="KW-0812">Transmembrane</keyword>
<dbReference type="PANTHER" id="PTHR30069">
    <property type="entry name" value="TONB-DEPENDENT OUTER MEMBRANE RECEPTOR"/>
    <property type="match status" value="1"/>
</dbReference>
<dbReference type="Gene3D" id="2.40.170.20">
    <property type="entry name" value="TonB-dependent receptor, beta-barrel domain"/>
    <property type="match status" value="1"/>
</dbReference>
<keyword evidence="3 8" id="KW-1134">Transmembrane beta strand</keyword>